<dbReference type="RefSeq" id="WP_390204851.1">
    <property type="nucleotide sequence ID" value="NZ_JBHSZC010000001.1"/>
</dbReference>
<dbReference type="SUPFAM" id="SSF51556">
    <property type="entry name" value="Metallo-dependent hydrolases"/>
    <property type="match status" value="1"/>
</dbReference>
<proteinExistence type="predicted"/>
<dbReference type="EMBL" id="JBHTAX010000001">
    <property type="protein sequence ID" value="MFC7189348.1"/>
    <property type="molecule type" value="Genomic_DNA"/>
</dbReference>
<evidence type="ECO:0000313" key="3">
    <source>
        <dbReference type="Proteomes" id="UP001596417"/>
    </source>
</evidence>
<dbReference type="Proteomes" id="UP001596417">
    <property type="component" value="Unassembled WGS sequence"/>
</dbReference>
<accession>A0ABD5YIY3</accession>
<name>A0ABD5YIY3_9EURY</name>
<dbReference type="Pfam" id="PF07969">
    <property type="entry name" value="Amidohydro_3"/>
    <property type="match status" value="1"/>
</dbReference>
<reference evidence="2 3" key="1">
    <citation type="journal article" date="2019" name="Int. J. Syst. Evol. Microbiol.">
        <title>The Global Catalogue of Microorganisms (GCM) 10K type strain sequencing project: providing services to taxonomists for standard genome sequencing and annotation.</title>
        <authorList>
            <consortium name="The Broad Institute Genomics Platform"/>
            <consortium name="The Broad Institute Genome Sequencing Center for Infectious Disease"/>
            <person name="Wu L."/>
            <person name="Ma J."/>
        </authorList>
    </citation>
    <scope>NUCLEOTIDE SEQUENCE [LARGE SCALE GENOMIC DNA]</scope>
    <source>
        <strain evidence="2 3">RDMS1</strain>
    </source>
</reference>
<dbReference type="Gene3D" id="3.20.20.140">
    <property type="entry name" value="Metal-dependent hydrolases"/>
    <property type="match status" value="1"/>
</dbReference>
<gene>
    <name evidence="2" type="ORF">ACFQL7_05465</name>
</gene>
<protein>
    <submittedName>
        <fullName evidence="2">Amidohydrolase family protein</fullName>
    </submittedName>
</protein>
<evidence type="ECO:0000313" key="2">
    <source>
        <dbReference type="EMBL" id="MFC7189348.1"/>
    </source>
</evidence>
<dbReference type="AlphaFoldDB" id="A0ABD5YIY3"/>
<evidence type="ECO:0000259" key="1">
    <source>
        <dbReference type="Pfam" id="PF07969"/>
    </source>
</evidence>
<dbReference type="InterPro" id="IPR013108">
    <property type="entry name" value="Amidohydro_3"/>
</dbReference>
<feature type="domain" description="Amidohydrolase 3" evidence="1">
    <location>
        <begin position="175"/>
        <end position="264"/>
    </location>
</feature>
<comment type="caution">
    <text evidence="2">The sequence shown here is derived from an EMBL/GenBank/DDBJ whole genome shotgun (WGS) entry which is preliminary data.</text>
</comment>
<organism evidence="2 3">
    <name type="scientific">Halocatena marina</name>
    <dbReference type="NCBI Taxonomy" id="2934937"/>
    <lineage>
        <taxon>Archaea</taxon>
        <taxon>Methanobacteriati</taxon>
        <taxon>Methanobacteriota</taxon>
        <taxon>Stenosarchaea group</taxon>
        <taxon>Halobacteria</taxon>
        <taxon>Halobacteriales</taxon>
        <taxon>Natronomonadaceae</taxon>
        <taxon>Halocatena</taxon>
    </lineage>
</organism>
<dbReference type="InterPro" id="IPR032466">
    <property type="entry name" value="Metal_Hydrolase"/>
</dbReference>
<sequence>MSATRLSSESRWTSQLGASKEILELFDAANERGVTVTFDQYPYTAGSTMLTALLPPWAREGNASEIHARLNDPEMRSKIRADIESDGEWENLARAAGTWENILITHTASGTAIGETVDAIATRRDVDPIAAMCDLLVEESLDVTMADFIMTEEDIERFLADTRGTICSDGIFGGKPHPRAIGTFARILERYVEDRAVFPIETAVYKASGHAAAILGLSDRGRIAEGYCADLVAFDLDTVRENGTYQNPLQLADGMNYVLVNGTIAVEAGQPTGKSAGEVLRSTEAWNGQSRPRIEQDGV</sequence>
<keyword evidence="3" id="KW-1185">Reference proteome</keyword>
<dbReference type="InterPro" id="IPR011059">
    <property type="entry name" value="Metal-dep_hydrolase_composite"/>
</dbReference>
<dbReference type="SUPFAM" id="SSF51338">
    <property type="entry name" value="Composite domain of metallo-dependent hydrolases"/>
    <property type="match status" value="1"/>
</dbReference>